<sequence>MHASQEHPQTAHQPPPPASRPITPKRKPTMQAVPSRPWPIAPKRKLAVQAADQPNSHPVAQKIQPQHQPPLLSEIQAQVQNLQPPQAGKATKTKQSDKTAVKPWLVKPKDSTGCASPAGYKIQLAMGLADNRRLYNAFCEAACLLAIEHLDIKQMIREQEKYKISMVLVKAQNMFPYLQYFINNWPFYDLIAQYLWN</sequence>
<feature type="compositionally biased region" description="Polar residues" evidence="1">
    <location>
        <begin position="52"/>
        <end position="66"/>
    </location>
</feature>
<organism evidence="2 3">
    <name type="scientific">Boletus reticuloceps</name>
    <dbReference type="NCBI Taxonomy" id="495285"/>
    <lineage>
        <taxon>Eukaryota</taxon>
        <taxon>Fungi</taxon>
        <taxon>Dikarya</taxon>
        <taxon>Basidiomycota</taxon>
        <taxon>Agaricomycotina</taxon>
        <taxon>Agaricomycetes</taxon>
        <taxon>Agaricomycetidae</taxon>
        <taxon>Boletales</taxon>
        <taxon>Boletineae</taxon>
        <taxon>Boletaceae</taxon>
        <taxon>Boletoideae</taxon>
        <taxon>Boletus</taxon>
    </lineage>
</organism>
<protein>
    <submittedName>
        <fullName evidence="2">Uncharacterized protein</fullName>
    </submittedName>
</protein>
<proteinExistence type="predicted"/>
<dbReference type="EMBL" id="JAGFBS010000024">
    <property type="protein sequence ID" value="KAG6372916.1"/>
    <property type="molecule type" value="Genomic_DNA"/>
</dbReference>
<name>A0A8I3A6A6_9AGAM</name>
<dbReference type="AlphaFoldDB" id="A0A8I3A6A6"/>
<feature type="region of interest" description="Disordered" evidence="1">
    <location>
        <begin position="1"/>
        <end position="67"/>
    </location>
</feature>
<evidence type="ECO:0000313" key="2">
    <source>
        <dbReference type="EMBL" id="KAG6372916.1"/>
    </source>
</evidence>
<keyword evidence="3" id="KW-1185">Reference proteome</keyword>
<dbReference type="OrthoDB" id="2682158at2759"/>
<reference evidence="2" key="1">
    <citation type="submission" date="2021-03" db="EMBL/GenBank/DDBJ databases">
        <title>Evolutionary innovations through gain and loss of genes in the ectomycorrhizal Boletales.</title>
        <authorList>
            <person name="Wu G."/>
            <person name="Miyauchi S."/>
            <person name="Morin E."/>
            <person name="Yang Z.-L."/>
            <person name="Xu J."/>
            <person name="Martin F.M."/>
        </authorList>
    </citation>
    <scope>NUCLEOTIDE SEQUENCE</scope>
    <source>
        <strain evidence="2">BR01</strain>
    </source>
</reference>
<evidence type="ECO:0000313" key="3">
    <source>
        <dbReference type="Proteomes" id="UP000683000"/>
    </source>
</evidence>
<dbReference type="Proteomes" id="UP000683000">
    <property type="component" value="Unassembled WGS sequence"/>
</dbReference>
<comment type="caution">
    <text evidence="2">The sequence shown here is derived from an EMBL/GenBank/DDBJ whole genome shotgun (WGS) entry which is preliminary data.</text>
</comment>
<accession>A0A8I3A6A6</accession>
<gene>
    <name evidence="2" type="ORF">JVT61DRAFT_6939</name>
</gene>
<evidence type="ECO:0000256" key="1">
    <source>
        <dbReference type="SAM" id="MobiDB-lite"/>
    </source>
</evidence>